<evidence type="ECO:0000259" key="1">
    <source>
        <dbReference type="SMART" id="SM00382"/>
    </source>
</evidence>
<dbReference type="GO" id="GO:0005886">
    <property type="term" value="C:plasma membrane"/>
    <property type="evidence" value="ECO:0007669"/>
    <property type="project" value="TreeGrafter"/>
</dbReference>
<organism evidence="2 3">
    <name type="scientific">Roseicitreum antarcticum</name>
    <dbReference type="NCBI Taxonomy" id="564137"/>
    <lineage>
        <taxon>Bacteria</taxon>
        <taxon>Pseudomonadati</taxon>
        <taxon>Pseudomonadota</taxon>
        <taxon>Alphaproteobacteria</taxon>
        <taxon>Rhodobacterales</taxon>
        <taxon>Paracoccaceae</taxon>
        <taxon>Roseicitreum</taxon>
    </lineage>
</organism>
<name>A0A1H2VUX8_9RHOB</name>
<dbReference type="RefSeq" id="WP_223814204.1">
    <property type="nucleotide sequence ID" value="NZ_CP061498.1"/>
</dbReference>
<proteinExistence type="predicted"/>
<dbReference type="Gene3D" id="1.10.8.60">
    <property type="match status" value="1"/>
</dbReference>
<protein>
    <submittedName>
        <fullName evidence="2">DnaA regulatory inactivator Hda</fullName>
    </submittedName>
</protein>
<dbReference type="GO" id="GO:0006270">
    <property type="term" value="P:DNA replication initiation"/>
    <property type="evidence" value="ECO:0007669"/>
    <property type="project" value="TreeGrafter"/>
</dbReference>
<dbReference type="Proteomes" id="UP000198539">
    <property type="component" value="Unassembled WGS sequence"/>
</dbReference>
<dbReference type="STRING" id="564137.SAMN04488238_103181"/>
<dbReference type="InterPro" id="IPR027417">
    <property type="entry name" value="P-loop_NTPase"/>
</dbReference>
<dbReference type="InterPro" id="IPR003593">
    <property type="entry name" value="AAA+_ATPase"/>
</dbReference>
<evidence type="ECO:0000313" key="3">
    <source>
        <dbReference type="Proteomes" id="UP000198539"/>
    </source>
</evidence>
<dbReference type="EMBL" id="FNOM01000003">
    <property type="protein sequence ID" value="SDW72096.1"/>
    <property type="molecule type" value="Genomic_DNA"/>
</dbReference>
<dbReference type="Pfam" id="PF13671">
    <property type="entry name" value="AAA_33"/>
    <property type="match status" value="1"/>
</dbReference>
<dbReference type="SUPFAM" id="SSF52540">
    <property type="entry name" value="P-loop containing nucleoside triphosphate hydrolases"/>
    <property type="match status" value="1"/>
</dbReference>
<dbReference type="AlphaFoldDB" id="A0A1H2VUX8"/>
<dbReference type="PANTHER" id="PTHR30050">
    <property type="entry name" value="CHROMOSOMAL REPLICATION INITIATOR PROTEIN DNAA"/>
    <property type="match status" value="1"/>
</dbReference>
<evidence type="ECO:0000313" key="2">
    <source>
        <dbReference type="EMBL" id="SDW72096.1"/>
    </source>
</evidence>
<feature type="domain" description="AAA+ ATPase" evidence="1">
    <location>
        <begin position="57"/>
        <end position="197"/>
    </location>
</feature>
<sequence length="243" mass="25942">MTHRPHSLMPAAAKAAPRTRQLPLELPSRAGYDIDDFFVSPANERAFAQLMGPGPWPGAKLVLTGPPGSGKTHLARVWAARAGAARLTGRDLRRRADVLTDSAAHRAVLVDDAHRVARHPRAEETLFHLHNMVMAAGGTLLLTAPAPPSRWGLALPDLASRMQACAIATLSAPDDALLSAVLVKLFADRQVAVPPNLIPYLVTRMERSLAAAEGVVALLDRAAMAQARPITRALAADVLSRQD</sequence>
<accession>A0A1H2VUX8</accession>
<dbReference type="Gene3D" id="3.40.50.300">
    <property type="entry name" value="P-loop containing nucleotide triphosphate hydrolases"/>
    <property type="match status" value="1"/>
</dbReference>
<keyword evidence="3" id="KW-1185">Reference proteome</keyword>
<gene>
    <name evidence="2" type="ORF">SAMN04488238_103181</name>
</gene>
<dbReference type="GO" id="GO:0003688">
    <property type="term" value="F:DNA replication origin binding"/>
    <property type="evidence" value="ECO:0007669"/>
    <property type="project" value="TreeGrafter"/>
</dbReference>
<dbReference type="PANTHER" id="PTHR30050:SF5">
    <property type="entry name" value="DNAA REGULATORY INACTIVATOR HDA"/>
    <property type="match status" value="1"/>
</dbReference>
<dbReference type="SMART" id="SM00382">
    <property type="entry name" value="AAA"/>
    <property type="match status" value="1"/>
</dbReference>
<reference evidence="2 3" key="1">
    <citation type="submission" date="2016-10" db="EMBL/GenBank/DDBJ databases">
        <authorList>
            <person name="de Groot N.N."/>
        </authorList>
    </citation>
    <scope>NUCLEOTIDE SEQUENCE [LARGE SCALE GENOMIC DNA]</scope>
    <source>
        <strain evidence="2 3">CGMCC 1.8894</strain>
    </source>
</reference>